<name>A0A6I4VRF5_9BACL</name>
<accession>A0A6I4VRF5</accession>
<comment type="caution">
    <text evidence="2">The sequence shown here is derived from an EMBL/GenBank/DDBJ whole genome shotgun (WGS) entry which is preliminary data.</text>
</comment>
<organism evidence="2 3">
    <name type="scientific">Shimazuella alba</name>
    <dbReference type="NCBI Taxonomy" id="2690964"/>
    <lineage>
        <taxon>Bacteria</taxon>
        <taxon>Bacillati</taxon>
        <taxon>Bacillota</taxon>
        <taxon>Bacilli</taxon>
        <taxon>Bacillales</taxon>
        <taxon>Thermoactinomycetaceae</taxon>
        <taxon>Shimazuella</taxon>
    </lineage>
</organism>
<dbReference type="InterPro" id="IPR036843">
    <property type="entry name" value="KamE_N_sf"/>
</dbReference>
<proteinExistence type="predicted"/>
<dbReference type="InterPro" id="IPR028991">
    <property type="entry name" value="KamE_N"/>
</dbReference>
<dbReference type="SUPFAM" id="SSF117778">
    <property type="entry name" value="D-lysine 5,6-aminomutase beta subunit KamE, N-terminal domain"/>
    <property type="match status" value="1"/>
</dbReference>
<dbReference type="GO" id="GO:0046983">
    <property type="term" value="F:protein dimerization activity"/>
    <property type="evidence" value="ECO:0007669"/>
    <property type="project" value="InterPro"/>
</dbReference>
<dbReference type="InterPro" id="IPR006158">
    <property type="entry name" value="Cobalamin-bd"/>
</dbReference>
<sequence>MTIDWSRIRPYGDTLDDGAMQLSFSLPVPYGEEAREAAKQLVGKMGLIESQVYHMKDLGEGYTYFILYANCTHSVDFSKIHVPKVEAPIMGFEEINQYIRKHIKRKIIVLGACTGTDAHTVGIDAIMNMKGYHGEYGLERYPEIDAYNLGSQVDNEDLIEKAIAYRADVLLVSQIVTQKEVHVTNLTELVELLEAEGMRDRFILICGGPRIHHELALELGFDAGFGPGTLAPEVASYFSQELARRKGLV</sequence>
<dbReference type="Pfam" id="PF02310">
    <property type="entry name" value="B12-binding"/>
    <property type="match status" value="1"/>
</dbReference>
<feature type="domain" description="B12-binding" evidence="1">
    <location>
        <begin position="106"/>
        <end position="245"/>
    </location>
</feature>
<dbReference type="RefSeq" id="WP_160800342.1">
    <property type="nucleotide sequence ID" value="NZ_WUUL01000002.1"/>
</dbReference>
<dbReference type="Gene3D" id="3.30.30.60">
    <property type="entry name" value="D-lysine 5,6-aminomutase beta subunit KamE, N-terminal domain"/>
    <property type="match status" value="1"/>
</dbReference>
<reference evidence="2 3" key="1">
    <citation type="submission" date="2019-12" db="EMBL/GenBank/DDBJ databases">
        <title>Whole-genome analyses of novel actinobacteria.</title>
        <authorList>
            <person name="Sahin N."/>
            <person name="Saygin H."/>
        </authorList>
    </citation>
    <scope>NUCLEOTIDE SEQUENCE [LARGE SCALE GENOMIC DNA]</scope>
    <source>
        <strain evidence="2 3">KC615</strain>
    </source>
</reference>
<dbReference type="PROSITE" id="PS51332">
    <property type="entry name" value="B12_BINDING"/>
    <property type="match status" value="1"/>
</dbReference>
<evidence type="ECO:0000313" key="2">
    <source>
        <dbReference type="EMBL" id="MXQ53008.1"/>
    </source>
</evidence>
<dbReference type="Pfam" id="PF16554">
    <property type="entry name" value="OAM_dimer"/>
    <property type="match status" value="1"/>
</dbReference>
<gene>
    <name evidence="2" type="ORF">GSM42_04515</name>
</gene>
<dbReference type="AlphaFoldDB" id="A0A6I4VRF5"/>
<dbReference type="EMBL" id="WUUL01000002">
    <property type="protein sequence ID" value="MXQ53008.1"/>
    <property type="molecule type" value="Genomic_DNA"/>
</dbReference>
<dbReference type="GO" id="GO:0031419">
    <property type="term" value="F:cobalamin binding"/>
    <property type="evidence" value="ECO:0007669"/>
    <property type="project" value="InterPro"/>
</dbReference>
<dbReference type="SUPFAM" id="SSF52242">
    <property type="entry name" value="Cobalamin (vitamin B12)-binding domain"/>
    <property type="match status" value="1"/>
</dbReference>
<keyword evidence="3" id="KW-1185">Reference proteome</keyword>
<evidence type="ECO:0000259" key="1">
    <source>
        <dbReference type="PROSITE" id="PS51332"/>
    </source>
</evidence>
<dbReference type="InterPro" id="IPR036724">
    <property type="entry name" value="Cobalamin-bd_sf"/>
</dbReference>
<dbReference type="Proteomes" id="UP000430692">
    <property type="component" value="Unassembled WGS sequence"/>
</dbReference>
<protein>
    <recommendedName>
        <fullName evidence="1">B12-binding domain-containing protein</fullName>
    </recommendedName>
</protein>
<dbReference type="GO" id="GO:0046872">
    <property type="term" value="F:metal ion binding"/>
    <property type="evidence" value="ECO:0007669"/>
    <property type="project" value="InterPro"/>
</dbReference>
<dbReference type="Gene3D" id="3.40.50.280">
    <property type="entry name" value="Cobalamin-binding domain"/>
    <property type="match status" value="1"/>
</dbReference>
<evidence type="ECO:0000313" key="3">
    <source>
        <dbReference type="Proteomes" id="UP000430692"/>
    </source>
</evidence>